<reference evidence="4" key="1">
    <citation type="submission" date="2021-12" db="EMBL/GenBank/DDBJ databases">
        <title>Draft genome sequence of Corynebacterium ammoniagenes strain T-723.</title>
        <authorList>
            <person name="Matsuzawa M."/>
            <person name="Hiratani M."/>
            <person name="Abe I."/>
            <person name="Tsuji Y."/>
            <person name="Nakamura J."/>
        </authorList>
    </citation>
    <scope>NUCLEOTIDE SEQUENCE</scope>
    <source>
        <strain evidence="4">T-723</strain>
    </source>
</reference>
<dbReference type="InterPro" id="IPR042171">
    <property type="entry name" value="Acyl-CoA_hotdog"/>
</dbReference>
<gene>
    <name evidence="4" type="ORF">CAT723_14240</name>
</gene>
<sequence length="258" mass="28202">MAYFQRTGDNEFTATEHAGGAWNPKEQHIAPMVGLMTHLTELDHSQRDAANSMVPGRISVEILGTISFDPFHIDIEVVRPGRTIELVESICVQNGRPAARMRTWFLIQEDTLAIEGTAFEDMPEPTGELRPGLGIGWGGGFVNSIAGYQEMKEPGRGIAWWQTDVPLLEGETVSNLASYMSILDMANGVAVRENPQEVVFPNLDLTAHLFRMPEGKWVGTDTSVSFGGSGVGLTHSILHDETGLIGTCSQVLTVRPRK</sequence>
<comment type="caution">
    <text evidence="4">The sequence shown here is derived from an EMBL/GenBank/DDBJ whole genome shotgun (WGS) entry which is preliminary data.</text>
</comment>
<dbReference type="Proteomes" id="UP001054925">
    <property type="component" value="Unassembled WGS sequence"/>
</dbReference>
<dbReference type="InterPro" id="IPR049449">
    <property type="entry name" value="TesB_ACOT8-like_N"/>
</dbReference>
<dbReference type="SUPFAM" id="SSF54637">
    <property type="entry name" value="Thioesterase/thiol ester dehydrase-isomerase"/>
    <property type="match status" value="1"/>
</dbReference>
<evidence type="ECO:0000259" key="3">
    <source>
        <dbReference type="Pfam" id="PF20789"/>
    </source>
</evidence>
<dbReference type="Pfam" id="PF20789">
    <property type="entry name" value="4HBT_3C"/>
    <property type="match status" value="1"/>
</dbReference>
<feature type="domain" description="Acyl-CoA thioesterase-like C-terminal" evidence="3">
    <location>
        <begin position="145"/>
        <end position="254"/>
    </location>
</feature>
<feature type="region of interest" description="Disordered" evidence="1">
    <location>
        <begin position="1"/>
        <end position="20"/>
    </location>
</feature>
<accession>A0AAV5GA26</accession>
<evidence type="ECO:0000259" key="2">
    <source>
        <dbReference type="Pfam" id="PF13622"/>
    </source>
</evidence>
<feature type="domain" description="Acyl-CoA thioesterase-like N-terminal HotDog" evidence="2">
    <location>
        <begin position="22"/>
        <end position="105"/>
    </location>
</feature>
<name>A0AAV5GA26_CORAM</name>
<evidence type="ECO:0000313" key="4">
    <source>
        <dbReference type="EMBL" id="GJN42945.1"/>
    </source>
</evidence>
<evidence type="ECO:0000256" key="1">
    <source>
        <dbReference type="SAM" id="MobiDB-lite"/>
    </source>
</evidence>
<dbReference type="AlphaFoldDB" id="A0AAV5GA26"/>
<protein>
    <submittedName>
        <fullName evidence="4">Thioesterase</fullName>
    </submittedName>
</protein>
<evidence type="ECO:0000313" key="5">
    <source>
        <dbReference type="Proteomes" id="UP001054925"/>
    </source>
</evidence>
<dbReference type="EMBL" id="BQKK01000002">
    <property type="protein sequence ID" value="GJN42945.1"/>
    <property type="molecule type" value="Genomic_DNA"/>
</dbReference>
<dbReference type="InterPro" id="IPR029069">
    <property type="entry name" value="HotDog_dom_sf"/>
</dbReference>
<organism evidence="4 5">
    <name type="scientific">Corynebacterium ammoniagenes</name>
    <name type="common">Brevibacterium ammoniagenes</name>
    <dbReference type="NCBI Taxonomy" id="1697"/>
    <lineage>
        <taxon>Bacteria</taxon>
        <taxon>Bacillati</taxon>
        <taxon>Actinomycetota</taxon>
        <taxon>Actinomycetes</taxon>
        <taxon>Mycobacteriales</taxon>
        <taxon>Corynebacteriaceae</taxon>
        <taxon>Corynebacterium</taxon>
    </lineage>
</organism>
<dbReference type="Gene3D" id="2.40.160.210">
    <property type="entry name" value="Acyl-CoA thioesterase, double hotdog domain"/>
    <property type="match status" value="1"/>
</dbReference>
<dbReference type="InterPro" id="IPR049450">
    <property type="entry name" value="ACOT8-like_C"/>
</dbReference>
<dbReference type="Pfam" id="PF13622">
    <property type="entry name" value="4HBT_3"/>
    <property type="match status" value="1"/>
</dbReference>
<dbReference type="RefSeq" id="WP_268906649.1">
    <property type="nucleotide sequence ID" value="NZ_BQKK01000002.1"/>
</dbReference>
<proteinExistence type="predicted"/>